<name>A0A172TB75_9DEIO</name>
<dbReference type="InterPro" id="IPR032710">
    <property type="entry name" value="NTF2-like_dom_sf"/>
</dbReference>
<reference evidence="2 3" key="1">
    <citation type="submission" date="2015-01" db="EMBL/GenBank/DDBJ databases">
        <title>Deinococcus puniceus/DY1/ whole genome sequencing.</title>
        <authorList>
            <person name="Kim M.K."/>
            <person name="Srinivasan S."/>
            <person name="Lee J.-J."/>
        </authorList>
    </citation>
    <scope>NUCLEOTIDE SEQUENCE [LARGE SCALE GENOMIC DNA]</scope>
    <source>
        <strain evidence="2 3">DY1</strain>
    </source>
</reference>
<dbReference type="STRING" id="1182568.SU48_11015"/>
<dbReference type="Pfam" id="PF12680">
    <property type="entry name" value="SnoaL_2"/>
    <property type="match status" value="1"/>
</dbReference>
<dbReference type="EMBL" id="CP011387">
    <property type="protein sequence ID" value="ANE44206.1"/>
    <property type="molecule type" value="Genomic_DNA"/>
</dbReference>
<dbReference type="AlphaFoldDB" id="A0A172TB75"/>
<keyword evidence="3" id="KW-1185">Reference proteome</keyword>
<keyword evidence="2" id="KW-0378">Hydrolase</keyword>
<dbReference type="InterPro" id="IPR037401">
    <property type="entry name" value="SnoaL-like"/>
</dbReference>
<organism evidence="2 3">
    <name type="scientific">Deinococcus puniceus</name>
    <dbReference type="NCBI Taxonomy" id="1182568"/>
    <lineage>
        <taxon>Bacteria</taxon>
        <taxon>Thermotogati</taxon>
        <taxon>Deinococcota</taxon>
        <taxon>Deinococci</taxon>
        <taxon>Deinococcales</taxon>
        <taxon>Deinococcaceae</taxon>
        <taxon>Deinococcus</taxon>
    </lineage>
</organism>
<dbReference type="RefSeq" id="WP_064015292.1">
    <property type="nucleotide sequence ID" value="NZ_CP011387.1"/>
</dbReference>
<dbReference type="OrthoDB" id="582607at2"/>
<dbReference type="Proteomes" id="UP000077363">
    <property type="component" value="Chromosome"/>
</dbReference>
<dbReference type="Gene3D" id="3.10.450.50">
    <property type="match status" value="1"/>
</dbReference>
<evidence type="ECO:0000313" key="2">
    <source>
        <dbReference type="EMBL" id="ANE44206.1"/>
    </source>
</evidence>
<proteinExistence type="predicted"/>
<dbReference type="SUPFAM" id="SSF54427">
    <property type="entry name" value="NTF2-like"/>
    <property type="match status" value="1"/>
</dbReference>
<accession>A0A172TB75</accession>
<evidence type="ECO:0000313" key="3">
    <source>
        <dbReference type="Proteomes" id="UP000077363"/>
    </source>
</evidence>
<dbReference type="KEGG" id="dpu:SU48_11015"/>
<feature type="domain" description="SnoaL-like" evidence="1">
    <location>
        <begin position="18"/>
        <end position="119"/>
    </location>
</feature>
<sequence length="141" mass="15521">MTQADSTQNQTPSNLTEQFMQALQTIEQTGDVEPLVALFAEGSSLRNLTTHTWTGQDGAREFWTAYLSNFETIRSEFTHHLEAAGTGLMEWEATGQLKGGSDLAYRGVSIIEIDGDKVSAFRTYYDSAAFVNTGVAEVRSE</sequence>
<gene>
    <name evidence="2" type="ORF">SU48_11015</name>
</gene>
<protein>
    <submittedName>
        <fullName evidence="2">Epoxide hydrolase</fullName>
    </submittedName>
</protein>
<evidence type="ECO:0000259" key="1">
    <source>
        <dbReference type="Pfam" id="PF12680"/>
    </source>
</evidence>
<dbReference type="PATRIC" id="fig|1182568.3.peg.2286"/>
<dbReference type="GO" id="GO:0016787">
    <property type="term" value="F:hydrolase activity"/>
    <property type="evidence" value="ECO:0007669"/>
    <property type="project" value="UniProtKB-KW"/>
</dbReference>